<evidence type="ECO:0000313" key="5">
    <source>
        <dbReference type="EMBL" id="GMI43189.1"/>
    </source>
</evidence>
<name>A0ABQ6N8U2_9STRA</name>
<evidence type="ECO:0000256" key="3">
    <source>
        <dbReference type="ARBA" id="ARBA00022737"/>
    </source>
</evidence>
<comment type="caution">
    <text evidence="5">The sequence shown here is derived from an EMBL/GenBank/DDBJ whole genome shotgun (WGS) entry which is preliminary data.</text>
</comment>
<dbReference type="Gene3D" id="2.130.10.10">
    <property type="entry name" value="YVTN repeat-like/Quinoprotein amine dehydrogenase"/>
    <property type="match status" value="2"/>
</dbReference>
<sequence>MAAILDTNEQVTLSGQPFSLSFHPTQPLFTCGTVGGALETHSTTGSTTLKSKVQLYNATVRHAKYDPSGDSIYAVGGNGSVSCIAAATGATTWTASPNSNSINKLHLASGGNTGGLLLAGYDTGVIAAFDPRTSTKVGELTCHSDYISSFLQVSEHQTVATSGDGTLSCWDLRKVSGPVKGAALKQAHPALVKRSDELEDELLSSCLIKHGKKVVCGTQGGTLNIWSTGTWGDFGDRFPGHPESVECVLKVDEETVITGSSDGLLRVVQLLPNKLLGVLGDHEGFPVEGLEWGAGGTIGSYSHDEVVRLWDGGVFTDDGEGEAEAEAGEAVDVVETMREKGVGLAGAGSDDEWEDMDEEDEEDDEEGGEKMDGIDEGDSDDSDMDDDDEEGGGGKKFAKLQTPNEAFFEDL</sequence>
<dbReference type="SUPFAM" id="SSF50978">
    <property type="entry name" value="WD40 repeat-like"/>
    <property type="match status" value="1"/>
</dbReference>
<evidence type="ECO:0000256" key="2">
    <source>
        <dbReference type="ARBA" id="ARBA00022574"/>
    </source>
</evidence>
<dbReference type="InterPro" id="IPR050505">
    <property type="entry name" value="WDR55/POC1"/>
</dbReference>
<accession>A0ABQ6N8U2</accession>
<comment type="similarity">
    <text evidence="1">Belongs to the WD repeat WDR55 family.</text>
</comment>
<dbReference type="PANTHER" id="PTHR44019:SF20">
    <property type="entry name" value="WD REPEAT-CONTAINING PROTEIN 55"/>
    <property type="match status" value="1"/>
</dbReference>
<reference evidence="5 6" key="1">
    <citation type="journal article" date="2023" name="Commun. Biol.">
        <title>Genome analysis of Parmales, the sister group of diatoms, reveals the evolutionary specialization of diatoms from phago-mixotrophs to photoautotrophs.</title>
        <authorList>
            <person name="Ban H."/>
            <person name="Sato S."/>
            <person name="Yoshikawa S."/>
            <person name="Yamada K."/>
            <person name="Nakamura Y."/>
            <person name="Ichinomiya M."/>
            <person name="Sato N."/>
            <person name="Blanc-Mathieu R."/>
            <person name="Endo H."/>
            <person name="Kuwata A."/>
            <person name="Ogata H."/>
        </authorList>
    </citation>
    <scope>NUCLEOTIDE SEQUENCE [LARGE SCALE GENOMIC DNA]</scope>
</reference>
<feature type="compositionally biased region" description="Acidic residues" evidence="4">
    <location>
        <begin position="349"/>
        <end position="367"/>
    </location>
</feature>
<proteinExistence type="inferred from homology"/>
<gene>
    <name evidence="5" type="ORF">TeGR_g14392</name>
</gene>
<dbReference type="InterPro" id="IPR015943">
    <property type="entry name" value="WD40/YVTN_repeat-like_dom_sf"/>
</dbReference>
<evidence type="ECO:0000256" key="1">
    <source>
        <dbReference type="ARBA" id="ARBA00007625"/>
    </source>
</evidence>
<keyword evidence="6" id="KW-1185">Reference proteome</keyword>
<evidence type="ECO:0000313" key="6">
    <source>
        <dbReference type="Proteomes" id="UP001165060"/>
    </source>
</evidence>
<dbReference type="InterPro" id="IPR036322">
    <property type="entry name" value="WD40_repeat_dom_sf"/>
</dbReference>
<dbReference type="Proteomes" id="UP001165060">
    <property type="component" value="Unassembled WGS sequence"/>
</dbReference>
<feature type="compositionally biased region" description="Acidic residues" evidence="4">
    <location>
        <begin position="374"/>
        <end position="391"/>
    </location>
</feature>
<keyword evidence="2" id="KW-0853">WD repeat</keyword>
<keyword evidence="3" id="KW-0677">Repeat</keyword>
<dbReference type="EMBL" id="BRYB01002332">
    <property type="protein sequence ID" value="GMI43189.1"/>
    <property type="molecule type" value="Genomic_DNA"/>
</dbReference>
<feature type="region of interest" description="Disordered" evidence="4">
    <location>
        <begin position="342"/>
        <end position="411"/>
    </location>
</feature>
<dbReference type="SMART" id="SM00320">
    <property type="entry name" value="WD40"/>
    <property type="match status" value="5"/>
</dbReference>
<dbReference type="Pfam" id="PF24796">
    <property type="entry name" value="WDR55"/>
    <property type="match status" value="1"/>
</dbReference>
<dbReference type="InterPro" id="IPR001680">
    <property type="entry name" value="WD40_rpt"/>
</dbReference>
<organism evidence="5 6">
    <name type="scientific">Tetraparma gracilis</name>
    <dbReference type="NCBI Taxonomy" id="2962635"/>
    <lineage>
        <taxon>Eukaryota</taxon>
        <taxon>Sar</taxon>
        <taxon>Stramenopiles</taxon>
        <taxon>Ochrophyta</taxon>
        <taxon>Bolidophyceae</taxon>
        <taxon>Parmales</taxon>
        <taxon>Triparmaceae</taxon>
        <taxon>Tetraparma</taxon>
    </lineage>
</organism>
<evidence type="ECO:0000256" key="4">
    <source>
        <dbReference type="SAM" id="MobiDB-lite"/>
    </source>
</evidence>
<protein>
    <submittedName>
        <fullName evidence="5">Uncharacterized protein</fullName>
    </submittedName>
</protein>
<dbReference type="PANTHER" id="PTHR44019">
    <property type="entry name" value="WD REPEAT-CONTAINING PROTEIN 55"/>
    <property type="match status" value="1"/>
</dbReference>